<evidence type="ECO:0000313" key="3">
    <source>
        <dbReference type="Ensembl" id="ENSXCOP00000022610.1"/>
    </source>
</evidence>
<dbReference type="Pfam" id="PF01669">
    <property type="entry name" value="Myelin_MBP"/>
    <property type="match status" value="1"/>
</dbReference>
<keyword evidence="2" id="KW-0472">Membrane</keyword>
<feature type="region of interest" description="Disordered" evidence="1">
    <location>
        <begin position="18"/>
        <end position="53"/>
    </location>
</feature>
<sequence length="103" mass="11224">MASASSSAQAAFGLGRRKKNPGLLDQIGKFFGGDKKRKGKVRKGGRGPNLSGLGGLLLCMLVIFADFTPRTTRAKDSGIRFPPKRRRPEIKFIQSSNQRSVSF</sequence>
<keyword evidence="2" id="KW-0812">Transmembrane</keyword>
<organism evidence="3 4">
    <name type="scientific">Xiphophorus couchianus</name>
    <name type="common">Monterrey platyfish</name>
    <dbReference type="NCBI Taxonomy" id="32473"/>
    <lineage>
        <taxon>Eukaryota</taxon>
        <taxon>Metazoa</taxon>
        <taxon>Chordata</taxon>
        <taxon>Craniata</taxon>
        <taxon>Vertebrata</taxon>
        <taxon>Euteleostomi</taxon>
        <taxon>Actinopterygii</taxon>
        <taxon>Neopterygii</taxon>
        <taxon>Teleostei</taxon>
        <taxon>Neoteleostei</taxon>
        <taxon>Acanthomorphata</taxon>
        <taxon>Ovalentaria</taxon>
        <taxon>Atherinomorphae</taxon>
        <taxon>Cyprinodontiformes</taxon>
        <taxon>Poeciliidae</taxon>
        <taxon>Poeciliinae</taxon>
        <taxon>Xiphophorus</taxon>
    </lineage>
</organism>
<keyword evidence="2" id="KW-1133">Transmembrane helix</keyword>
<proteinExistence type="predicted"/>
<keyword evidence="4" id="KW-1185">Reference proteome</keyword>
<dbReference type="InterPro" id="IPR000548">
    <property type="entry name" value="Myelin_BP"/>
</dbReference>
<dbReference type="GO" id="GO:0019911">
    <property type="term" value="F:structural constituent of myelin sheath"/>
    <property type="evidence" value="ECO:0007669"/>
    <property type="project" value="InterPro"/>
</dbReference>
<evidence type="ECO:0000256" key="2">
    <source>
        <dbReference type="SAM" id="Phobius"/>
    </source>
</evidence>
<evidence type="ECO:0000256" key="1">
    <source>
        <dbReference type="SAM" id="MobiDB-lite"/>
    </source>
</evidence>
<reference evidence="3" key="1">
    <citation type="submission" date="2025-08" db="UniProtKB">
        <authorList>
            <consortium name="Ensembl"/>
        </authorList>
    </citation>
    <scope>IDENTIFICATION</scope>
</reference>
<name>A0A3B5MG79_9TELE</name>
<protein>
    <submittedName>
        <fullName evidence="3">Uncharacterized protein</fullName>
    </submittedName>
</protein>
<dbReference type="Ensembl" id="ENSXCOT00000022886.1">
    <property type="protein sequence ID" value="ENSXCOP00000022610.1"/>
    <property type="gene ID" value="ENSXCOG00000016901.1"/>
</dbReference>
<dbReference type="AlphaFoldDB" id="A0A3B5MG79"/>
<accession>A0A3B5MG79</accession>
<dbReference type="STRING" id="32473.ENSXCOP00000022610"/>
<feature type="compositionally biased region" description="Basic residues" evidence="1">
    <location>
        <begin position="35"/>
        <end position="45"/>
    </location>
</feature>
<feature type="transmembrane region" description="Helical" evidence="2">
    <location>
        <begin position="50"/>
        <end position="67"/>
    </location>
</feature>
<evidence type="ECO:0000313" key="4">
    <source>
        <dbReference type="Proteomes" id="UP000261380"/>
    </source>
</evidence>
<feature type="compositionally biased region" description="Polar residues" evidence="1">
    <location>
        <begin position="93"/>
        <end position="103"/>
    </location>
</feature>
<dbReference type="Proteomes" id="UP000261380">
    <property type="component" value="Unplaced"/>
</dbReference>
<feature type="region of interest" description="Disordered" evidence="1">
    <location>
        <begin position="73"/>
        <end position="103"/>
    </location>
</feature>
<reference evidence="3" key="2">
    <citation type="submission" date="2025-09" db="UniProtKB">
        <authorList>
            <consortium name="Ensembl"/>
        </authorList>
    </citation>
    <scope>IDENTIFICATION</scope>
</reference>